<sequence>MVRNGETYPALMQVGLDMYFRLREICPLVRTLLDLGQTERAIEIAWRNMGLASCDASVLPGVAFFDSLIRSPLQVTQMLGSLLLFLKVWDPAALQCSTPLSLSTLASCATVPFPDDLIPPKSRRMLRVAFGFTAE</sequence>
<dbReference type="RefSeq" id="XP_002909944.1">
    <property type="nucleotide sequence ID" value="XM_002909898.1"/>
</dbReference>
<evidence type="ECO:0000313" key="2">
    <source>
        <dbReference type="Proteomes" id="UP000006643"/>
    </source>
</evidence>
<gene>
    <name evidence="1" type="ORF">PITG_22176</name>
</gene>
<reference evidence="2" key="1">
    <citation type="journal article" date="2009" name="Nature">
        <title>Genome sequence and analysis of the Irish potato famine pathogen Phytophthora infestans.</title>
        <authorList>
            <consortium name="The Broad Institute Genome Sequencing Platform"/>
            <person name="Haas B.J."/>
            <person name="Kamoun S."/>
            <person name="Zody M.C."/>
            <person name="Jiang R.H."/>
            <person name="Handsaker R.E."/>
            <person name="Cano L.M."/>
            <person name="Grabherr M."/>
            <person name="Kodira C.D."/>
            <person name="Raffaele S."/>
            <person name="Torto-Alalibo T."/>
            <person name="Bozkurt T.O."/>
            <person name="Ah-Fong A.M."/>
            <person name="Alvarado L."/>
            <person name="Anderson V.L."/>
            <person name="Armstrong M.R."/>
            <person name="Avrova A."/>
            <person name="Baxter L."/>
            <person name="Beynon J."/>
            <person name="Boevink P.C."/>
            <person name="Bollmann S.R."/>
            <person name="Bos J.I."/>
            <person name="Bulone V."/>
            <person name="Cai G."/>
            <person name="Cakir C."/>
            <person name="Carrington J.C."/>
            <person name="Chawner M."/>
            <person name="Conti L."/>
            <person name="Costanzo S."/>
            <person name="Ewan R."/>
            <person name="Fahlgren N."/>
            <person name="Fischbach M.A."/>
            <person name="Fugelstad J."/>
            <person name="Gilroy E.M."/>
            <person name="Gnerre S."/>
            <person name="Green P.J."/>
            <person name="Grenville-Briggs L.J."/>
            <person name="Griffith J."/>
            <person name="Grunwald N.J."/>
            <person name="Horn K."/>
            <person name="Horner N.R."/>
            <person name="Hu C.H."/>
            <person name="Huitema E."/>
            <person name="Jeong D.H."/>
            <person name="Jones A.M."/>
            <person name="Jones J.D."/>
            <person name="Jones R.W."/>
            <person name="Karlsson E.K."/>
            <person name="Kunjeti S.G."/>
            <person name="Lamour K."/>
            <person name="Liu Z."/>
            <person name="Ma L."/>
            <person name="Maclean D."/>
            <person name="Chibucos M.C."/>
            <person name="McDonald H."/>
            <person name="McWalters J."/>
            <person name="Meijer H.J."/>
            <person name="Morgan W."/>
            <person name="Morris P.F."/>
            <person name="Munro C.A."/>
            <person name="O'Neill K."/>
            <person name="Ospina-Giraldo M."/>
            <person name="Pinzon A."/>
            <person name="Pritchard L."/>
            <person name="Ramsahoye B."/>
            <person name="Ren Q."/>
            <person name="Restrepo S."/>
            <person name="Roy S."/>
            <person name="Sadanandom A."/>
            <person name="Savidor A."/>
            <person name="Schornack S."/>
            <person name="Schwartz D.C."/>
            <person name="Schumann U.D."/>
            <person name="Schwessinger B."/>
            <person name="Seyer L."/>
            <person name="Sharpe T."/>
            <person name="Silvar C."/>
            <person name="Song J."/>
            <person name="Studholme D.J."/>
            <person name="Sykes S."/>
            <person name="Thines M."/>
            <person name="van de Vondervoort P.J."/>
            <person name="Phuntumart V."/>
            <person name="Wawra S."/>
            <person name="Weide R."/>
            <person name="Win J."/>
            <person name="Young C."/>
            <person name="Zhou S."/>
            <person name="Fry W."/>
            <person name="Meyers B.C."/>
            <person name="van West P."/>
            <person name="Ristaino J."/>
            <person name="Govers F."/>
            <person name="Birch P.R."/>
            <person name="Whisson S.C."/>
            <person name="Judelson H.S."/>
            <person name="Nusbaum C."/>
        </authorList>
    </citation>
    <scope>NUCLEOTIDE SEQUENCE [LARGE SCALE GENOMIC DNA]</scope>
    <source>
        <strain evidence="2">T30-4</strain>
    </source>
</reference>
<evidence type="ECO:0000313" key="1">
    <source>
        <dbReference type="EMBL" id="EEY55445.1"/>
    </source>
</evidence>
<dbReference type="Proteomes" id="UP000006643">
    <property type="component" value="Unassembled WGS sequence"/>
</dbReference>
<organism evidence="1 2">
    <name type="scientific">Phytophthora infestans (strain T30-4)</name>
    <name type="common">Potato late blight agent</name>
    <dbReference type="NCBI Taxonomy" id="403677"/>
    <lineage>
        <taxon>Eukaryota</taxon>
        <taxon>Sar</taxon>
        <taxon>Stramenopiles</taxon>
        <taxon>Oomycota</taxon>
        <taxon>Peronosporomycetes</taxon>
        <taxon>Peronosporales</taxon>
        <taxon>Peronosporaceae</taxon>
        <taxon>Phytophthora</taxon>
    </lineage>
</organism>
<name>D0RLY5_PHYIT</name>
<accession>D0RLY5</accession>
<dbReference type="EMBL" id="GG689017">
    <property type="protein sequence ID" value="EEY55445.1"/>
    <property type="molecule type" value="Genomic_DNA"/>
</dbReference>
<dbReference type="InParanoid" id="D0RLY5"/>
<dbReference type="KEGG" id="pif:PITG_22176"/>
<dbReference type="VEuPathDB" id="FungiDB:PITG_22176"/>
<dbReference type="OrthoDB" id="26384at2759"/>
<dbReference type="AlphaFoldDB" id="D0RLY5"/>
<protein>
    <submittedName>
        <fullName evidence="1">Uncharacterized protein</fullName>
    </submittedName>
</protein>
<keyword evidence="2" id="KW-1185">Reference proteome</keyword>
<dbReference type="eggNOG" id="ENOG502SD9D">
    <property type="taxonomic scope" value="Eukaryota"/>
</dbReference>
<dbReference type="HOGENOM" id="CLU_1889847_0_0_1"/>
<dbReference type="GeneID" id="9468474"/>
<proteinExistence type="predicted"/>